<dbReference type="InterPro" id="IPR014034">
    <property type="entry name" value="Ferritin_CS"/>
</dbReference>
<sequence length="220" mass="24252">MEVSFVQSKRLTSLSAALQDTAPWDPSTCPRPSSFSTPKQRSLDEDVVVRLPRRSFDETQKPVPLSLSNRFASLAVDSPGPPAANTAALFPPDLGSIVDFPALQKEAAEIPVEHGRTAASSDPARAPRITTKASSAPDRHYKLDLPLEKNVNQALLDLHKMASDRTDPHLCDFLESHYLNEQVESIKKLGDHITNLTRMDAHTNKMAEYLFDKHTLGSKS</sequence>
<reference evidence="9" key="1">
    <citation type="submission" date="2025-08" db="UniProtKB">
        <authorList>
            <consortium name="Ensembl"/>
        </authorList>
    </citation>
    <scope>IDENTIFICATION</scope>
</reference>
<dbReference type="Gene3D" id="1.20.1260.10">
    <property type="match status" value="1"/>
</dbReference>
<evidence type="ECO:0000256" key="4">
    <source>
        <dbReference type="ARBA" id="ARBA00025111"/>
    </source>
</evidence>
<evidence type="ECO:0000313" key="9">
    <source>
        <dbReference type="Ensembl" id="ENSOMEP00000028116.1"/>
    </source>
</evidence>
<dbReference type="GO" id="GO:0006826">
    <property type="term" value="P:iron ion transport"/>
    <property type="evidence" value="ECO:0007669"/>
    <property type="project" value="InterPro"/>
</dbReference>
<keyword evidence="6" id="KW-0408">Iron</keyword>
<comment type="function">
    <text evidence="4">Stores iron in a soluble, non-toxic, readily available form. Important for iron homeostasis. Has ferroxidase activity. Iron is taken up in the ferrous form and deposited as ferric hydroxides after oxidation.</text>
</comment>
<dbReference type="EC" id="1.16.3.1" evidence="2"/>
<keyword evidence="6" id="KW-0479">Metal-binding</keyword>
<dbReference type="GO" id="GO:0006879">
    <property type="term" value="P:intracellular iron ion homeostasis"/>
    <property type="evidence" value="ECO:0007669"/>
    <property type="project" value="InterPro"/>
</dbReference>
<evidence type="ECO:0000256" key="2">
    <source>
        <dbReference type="ARBA" id="ARBA00013107"/>
    </source>
</evidence>
<dbReference type="SUPFAM" id="SSF47240">
    <property type="entry name" value="Ferritin-like"/>
    <property type="match status" value="1"/>
</dbReference>
<dbReference type="PANTHER" id="PTHR11431:SF54">
    <property type="entry name" value="FERRITIN"/>
    <property type="match status" value="1"/>
</dbReference>
<dbReference type="CDD" id="cd01056">
    <property type="entry name" value="Euk_Ferritin"/>
    <property type="match status" value="1"/>
</dbReference>
<feature type="binding site" evidence="6">
    <location>
        <position position="182"/>
    </location>
    <ligand>
        <name>Fe cation</name>
        <dbReference type="ChEBI" id="CHEBI:24875"/>
        <label>1</label>
    </ligand>
</feature>
<comment type="catalytic activity">
    <reaction evidence="5">
        <text>4 Fe(2+) + O2 + 4 H(+) = 4 Fe(3+) + 2 H2O</text>
        <dbReference type="Rhea" id="RHEA:11148"/>
        <dbReference type="ChEBI" id="CHEBI:15377"/>
        <dbReference type="ChEBI" id="CHEBI:15378"/>
        <dbReference type="ChEBI" id="CHEBI:15379"/>
        <dbReference type="ChEBI" id="CHEBI:29033"/>
        <dbReference type="ChEBI" id="CHEBI:29034"/>
        <dbReference type="EC" id="1.16.3.1"/>
    </reaction>
</comment>
<evidence type="ECO:0000256" key="1">
    <source>
        <dbReference type="ARBA" id="ARBA00007513"/>
    </source>
</evidence>
<accession>A0A3B3DE05</accession>
<feature type="compositionally biased region" description="Polar residues" evidence="7">
    <location>
        <begin position="30"/>
        <end position="40"/>
    </location>
</feature>
<evidence type="ECO:0000313" key="10">
    <source>
        <dbReference type="Proteomes" id="UP000261560"/>
    </source>
</evidence>
<protein>
    <recommendedName>
        <fullName evidence="2">ferroxidase</fullName>
        <ecNumber evidence="2">1.16.3.1</ecNumber>
    </recommendedName>
</protein>
<dbReference type="InterPro" id="IPR001519">
    <property type="entry name" value="Ferritin"/>
</dbReference>
<proteinExistence type="inferred from homology"/>
<feature type="region of interest" description="Disordered" evidence="7">
    <location>
        <begin position="114"/>
        <end position="136"/>
    </location>
</feature>
<comment type="similarity">
    <text evidence="1">Belongs to the ferritin family.</text>
</comment>
<dbReference type="PaxDb" id="30732-ENSOMEP00000028116"/>
<evidence type="ECO:0000256" key="3">
    <source>
        <dbReference type="ARBA" id="ARBA00023002"/>
    </source>
</evidence>
<dbReference type="PROSITE" id="PS00204">
    <property type="entry name" value="FERRITIN_2"/>
    <property type="match status" value="1"/>
</dbReference>
<dbReference type="InterPro" id="IPR012347">
    <property type="entry name" value="Ferritin-like"/>
</dbReference>
<keyword evidence="3" id="KW-0560">Oxidoreductase</keyword>
<evidence type="ECO:0000256" key="6">
    <source>
        <dbReference type="PIRSR" id="PIRSR601519-1"/>
    </source>
</evidence>
<dbReference type="GO" id="GO:0008198">
    <property type="term" value="F:ferrous iron binding"/>
    <property type="evidence" value="ECO:0007669"/>
    <property type="project" value="TreeGrafter"/>
</dbReference>
<evidence type="ECO:0000256" key="7">
    <source>
        <dbReference type="SAM" id="MobiDB-lite"/>
    </source>
</evidence>
<organism evidence="9 10">
    <name type="scientific">Oryzias melastigma</name>
    <name type="common">Marine medaka</name>
    <dbReference type="NCBI Taxonomy" id="30732"/>
    <lineage>
        <taxon>Eukaryota</taxon>
        <taxon>Metazoa</taxon>
        <taxon>Chordata</taxon>
        <taxon>Craniata</taxon>
        <taxon>Vertebrata</taxon>
        <taxon>Euteleostomi</taxon>
        <taxon>Actinopterygii</taxon>
        <taxon>Neopterygii</taxon>
        <taxon>Teleostei</taxon>
        <taxon>Neoteleostei</taxon>
        <taxon>Acanthomorphata</taxon>
        <taxon>Ovalentaria</taxon>
        <taxon>Atherinomorphae</taxon>
        <taxon>Beloniformes</taxon>
        <taxon>Adrianichthyidae</taxon>
        <taxon>Oryziinae</taxon>
        <taxon>Oryzias</taxon>
    </lineage>
</organism>
<keyword evidence="10" id="KW-1185">Reference proteome</keyword>
<feature type="binding site" evidence="6">
    <location>
        <position position="148"/>
    </location>
    <ligand>
        <name>Fe cation</name>
        <dbReference type="ChEBI" id="CHEBI:24875"/>
        <label>1</label>
    </ligand>
</feature>
<name>A0A3B3DE05_ORYME</name>
<dbReference type="InterPro" id="IPR009078">
    <property type="entry name" value="Ferritin-like_SF"/>
</dbReference>
<dbReference type="GO" id="GO:0004322">
    <property type="term" value="F:ferroxidase activity"/>
    <property type="evidence" value="ECO:0007669"/>
    <property type="project" value="UniProtKB-EC"/>
</dbReference>
<dbReference type="InterPro" id="IPR008331">
    <property type="entry name" value="Ferritin_DPS_dom"/>
</dbReference>
<dbReference type="GeneTree" id="ENSGT00950000182841"/>
<dbReference type="Ensembl" id="ENSOMET00000000237.1">
    <property type="protein sequence ID" value="ENSOMEP00000028116.1"/>
    <property type="gene ID" value="ENSOMEG00000011000.1"/>
</dbReference>
<feature type="region of interest" description="Disordered" evidence="7">
    <location>
        <begin position="16"/>
        <end position="43"/>
    </location>
</feature>
<dbReference type="PANTHER" id="PTHR11431">
    <property type="entry name" value="FERRITIN"/>
    <property type="match status" value="1"/>
</dbReference>
<evidence type="ECO:0000256" key="5">
    <source>
        <dbReference type="ARBA" id="ARBA00047990"/>
    </source>
</evidence>
<dbReference type="AlphaFoldDB" id="A0A3B3DE05"/>
<dbReference type="STRING" id="30732.ENSOMEP00000028116"/>
<evidence type="ECO:0000259" key="8">
    <source>
        <dbReference type="Pfam" id="PF00210"/>
    </source>
</evidence>
<dbReference type="Proteomes" id="UP000261560">
    <property type="component" value="Unplaced"/>
</dbReference>
<dbReference type="GO" id="GO:0005737">
    <property type="term" value="C:cytoplasm"/>
    <property type="evidence" value="ECO:0007669"/>
    <property type="project" value="TreeGrafter"/>
</dbReference>
<dbReference type="Pfam" id="PF00210">
    <property type="entry name" value="Ferritin"/>
    <property type="match status" value="1"/>
</dbReference>
<dbReference type="GO" id="GO:0008199">
    <property type="term" value="F:ferric iron binding"/>
    <property type="evidence" value="ECO:0007669"/>
    <property type="project" value="InterPro"/>
</dbReference>
<reference evidence="9" key="2">
    <citation type="submission" date="2025-09" db="UniProtKB">
        <authorList>
            <consortium name="Ensembl"/>
        </authorList>
    </citation>
    <scope>IDENTIFICATION</scope>
</reference>
<feature type="domain" description="Ferritin/DPS" evidence="8">
    <location>
        <begin position="124"/>
        <end position="199"/>
    </location>
</feature>